<evidence type="ECO:0000313" key="2">
    <source>
        <dbReference type="EMBL" id="SFS00774.1"/>
    </source>
</evidence>
<accession>A0A1I6LBE9</accession>
<keyword evidence="3" id="KW-1185">Reference proteome</keyword>
<proteinExistence type="predicted"/>
<dbReference type="Gene3D" id="3.40.710.10">
    <property type="entry name" value="DD-peptidase/beta-lactamase superfamily"/>
    <property type="match status" value="1"/>
</dbReference>
<sequence>MNTKKLSWLNNLFQKELDEKRVLGASIQIEHKGKTAFHNIYGSDKEDTIYKIFSMTKPITATAIMILAERGLIDLQEPADKYIPGLKNMKVSTKEGLVDAKTRITIQHLLNMTSGIAYPWEEGVPEKGMLDIQQDLLKRMEKGEKIDIVKICNCFAEAPLDFEPGTSWKYGASADFLGAIVQIITGMRYGDFLKQEIFEPLRMVDTDFKVAEEKRPRLAKVYSRADEEGHLVEAPADEPKILRLLQPEENPDIEAGGAGLYSTLEDYIHFVRMLVGKGTFEGRQILGRKTVEYMGKNQLTPEQLKTVYFESIYGYGYGNLMRVMLDTSVAASNGSVGEYGWDGLAGTYFFVDPKEELVMVYMQQILQGGDVSLRRKMRQIIYGALSE</sequence>
<protein>
    <submittedName>
        <fullName evidence="2">CubicO group peptidase, beta-lactamase class C family</fullName>
    </submittedName>
</protein>
<dbReference type="PANTHER" id="PTHR43283:SF3">
    <property type="entry name" value="BETA-LACTAMASE FAMILY PROTEIN (AFU_ORTHOLOGUE AFUA_5G07500)"/>
    <property type="match status" value="1"/>
</dbReference>
<dbReference type="InterPro" id="IPR001466">
    <property type="entry name" value="Beta-lactam-related"/>
</dbReference>
<dbReference type="PANTHER" id="PTHR43283">
    <property type="entry name" value="BETA-LACTAMASE-RELATED"/>
    <property type="match status" value="1"/>
</dbReference>
<feature type="domain" description="Beta-lactamase-related" evidence="1">
    <location>
        <begin position="9"/>
        <end position="368"/>
    </location>
</feature>
<reference evidence="2 3" key="1">
    <citation type="submission" date="2016-10" db="EMBL/GenBank/DDBJ databases">
        <authorList>
            <person name="de Groot N.N."/>
        </authorList>
    </citation>
    <scope>NUCLEOTIDE SEQUENCE [LARGE SCALE GENOMIC DNA]</scope>
    <source>
        <strain evidence="2 3">743A</strain>
    </source>
</reference>
<dbReference type="EMBL" id="FOYZ01000015">
    <property type="protein sequence ID" value="SFS00774.1"/>
    <property type="molecule type" value="Genomic_DNA"/>
</dbReference>
<dbReference type="InterPro" id="IPR012338">
    <property type="entry name" value="Beta-lactam/transpept-like"/>
</dbReference>
<dbReference type="RefSeq" id="WP_092562953.1">
    <property type="nucleotide sequence ID" value="NZ_FOYZ01000015.1"/>
</dbReference>
<dbReference type="InterPro" id="IPR050789">
    <property type="entry name" value="Diverse_Enzym_Activities"/>
</dbReference>
<dbReference type="AlphaFoldDB" id="A0A1I6LBE9"/>
<organism evidence="2 3">
    <name type="scientific">Anaeromicropila populeti</name>
    <dbReference type="NCBI Taxonomy" id="37658"/>
    <lineage>
        <taxon>Bacteria</taxon>
        <taxon>Bacillati</taxon>
        <taxon>Bacillota</taxon>
        <taxon>Clostridia</taxon>
        <taxon>Lachnospirales</taxon>
        <taxon>Lachnospiraceae</taxon>
        <taxon>Anaeromicropila</taxon>
    </lineage>
</organism>
<dbReference type="Proteomes" id="UP000199659">
    <property type="component" value="Unassembled WGS sequence"/>
</dbReference>
<name>A0A1I6LBE9_9FIRM</name>
<gene>
    <name evidence="2" type="ORF">SAMN05661086_03185</name>
</gene>
<evidence type="ECO:0000259" key="1">
    <source>
        <dbReference type="Pfam" id="PF00144"/>
    </source>
</evidence>
<dbReference type="STRING" id="37658.SAMN05661086_03185"/>
<dbReference type="OrthoDB" id="9797709at2"/>
<dbReference type="Pfam" id="PF00144">
    <property type="entry name" value="Beta-lactamase"/>
    <property type="match status" value="1"/>
</dbReference>
<dbReference type="SUPFAM" id="SSF56601">
    <property type="entry name" value="beta-lactamase/transpeptidase-like"/>
    <property type="match status" value="1"/>
</dbReference>
<evidence type="ECO:0000313" key="3">
    <source>
        <dbReference type="Proteomes" id="UP000199659"/>
    </source>
</evidence>